<proteinExistence type="predicted"/>
<dbReference type="PANTHER" id="PTHR43649:SF33">
    <property type="entry name" value="POLYGALACTURONAN_RHAMNOGALACTURONAN-BINDING PROTEIN YTCQ"/>
    <property type="match status" value="1"/>
</dbReference>
<protein>
    <submittedName>
        <fullName evidence="7">Extracellular solute-binding protein</fullName>
    </submittedName>
</protein>
<feature type="signal peptide" evidence="6">
    <location>
        <begin position="1"/>
        <end position="25"/>
    </location>
</feature>
<dbReference type="Gene3D" id="3.40.190.10">
    <property type="entry name" value="Periplasmic binding protein-like II"/>
    <property type="match status" value="1"/>
</dbReference>
<keyword evidence="2 6" id="KW-0732">Signal</keyword>
<evidence type="ECO:0000313" key="7">
    <source>
        <dbReference type="EMBL" id="GAA0525664.1"/>
    </source>
</evidence>
<evidence type="ECO:0000256" key="1">
    <source>
        <dbReference type="ARBA" id="ARBA00022475"/>
    </source>
</evidence>
<keyword evidence="8" id="KW-1185">Reference proteome</keyword>
<comment type="caution">
    <text evidence="7">The sequence shown here is derived from an EMBL/GenBank/DDBJ whole genome shotgun (WGS) entry which is preliminary data.</text>
</comment>
<accession>A0ABN1CTF1</accession>
<dbReference type="PROSITE" id="PS51257">
    <property type="entry name" value="PROKAR_LIPOPROTEIN"/>
    <property type="match status" value="1"/>
</dbReference>
<dbReference type="Proteomes" id="UP001500729">
    <property type="component" value="Unassembled WGS sequence"/>
</dbReference>
<gene>
    <name evidence="7" type="ORF">GCM10009533_26310</name>
</gene>
<feature type="chain" id="PRO_5045904303" evidence="6">
    <location>
        <begin position="26"/>
        <end position="441"/>
    </location>
</feature>
<keyword evidence="1" id="KW-1003">Cell membrane</keyword>
<keyword evidence="4" id="KW-0564">Palmitate</keyword>
<dbReference type="InterPro" id="IPR006059">
    <property type="entry name" value="SBP"/>
</dbReference>
<organism evidence="7 8">
    <name type="scientific">Saccharopolyspora erythraea</name>
    <name type="common">Streptomyces erythraeus</name>
    <dbReference type="NCBI Taxonomy" id="1836"/>
    <lineage>
        <taxon>Bacteria</taxon>
        <taxon>Bacillati</taxon>
        <taxon>Actinomycetota</taxon>
        <taxon>Actinomycetes</taxon>
        <taxon>Pseudonocardiales</taxon>
        <taxon>Pseudonocardiaceae</taxon>
        <taxon>Saccharopolyspora</taxon>
    </lineage>
</organism>
<evidence type="ECO:0000256" key="6">
    <source>
        <dbReference type="SAM" id="SignalP"/>
    </source>
</evidence>
<evidence type="ECO:0000313" key="8">
    <source>
        <dbReference type="Proteomes" id="UP001500729"/>
    </source>
</evidence>
<dbReference type="InterPro" id="IPR050490">
    <property type="entry name" value="Bact_solute-bd_prot1"/>
</dbReference>
<sequence>MWTSKMTRRQGLRALAGAAAGLAAAGCTQQPAPQPGRPAMPGEPVELEFWAWVPGMDEVVATWNRQRPDIQVHYVEVPAGADGAYPKLYAALEAGAVPDLVQIEFMELPNAVLHGGLVDLAPLGVGEHRHQFVDWTYEQVSFGGGVYAVPQASGPVATYYRKDLFDEWGLTPPATWEEFERVAERVREHDAYLTTFPTNNAEVLSALCWQAGSIWFGADERQWVVDVDNPATHRVTAFWQRLIDRDLVDTIPNSGNAFYKSVQDGRIVSLLGAHWHAEVLEGNAENTAGKWAVARMPQWDAAGPVRTTNLGGSATSVVRGSRFPSQALEFALWLNTDPATVSDLVVKGMGFPALADLSHVAAMDEAFGFFGGQRINDVFRESSESVDNSWKWLPTTNQALEHINAELQGMAAGGRSLREIAVDAEARIIRDLEKKGLPHRS</sequence>
<evidence type="ECO:0000256" key="5">
    <source>
        <dbReference type="ARBA" id="ARBA00023288"/>
    </source>
</evidence>
<evidence type="ECO:0000256" key="2">
    <source>
        <dbReference type="ARBA" id="ARBA00022729"/>
    </source>
</evidence>
<dbReference type="SUPFAM" id="SSF53850">
    <property type="entry name" value="Periplasmic binding protein-like II"/>
    <property type="match status" value="1"/>
</dbReference>
<keyword evidence="3" id="KW-0472">Membrane</keyword>
<keyword evidence="5" id="KW-0449">Lipoprotein</keyword>
<reference evidence="7 8" key="1">
    <citation type="journal article" date="2019" name="Int. J. Syst. Evol. Microbiol.">
        <title>The Global Catalogue of Microorganisms (GCM) 10K type strain sequencing project: providing services to taxonomists for standard genome sequencing and annotation.</title>
        <authorList>
            <consortium name="The Broad Institute Genomics Platform"/>
            <consortium name="The Broad Institute Genome Sequencing Center for Infectious Disease"/>
            <person name="Wu L."/>
            <person name="Ma J."/>
        </authorList>
    </citation>
    <scope>NUCLEOTIDE SEQUENCE [LARGE SCALE GENOMIC DNA]</scope>
    <source>
        <strain evidence="7 8">JCM 10303</strain>
    </source>
</reference>
<dbReference type="Pfam" id="PF01547">
    <property type="entry name" value="SBP_bac_1"/>
    <property type="match status" value="1"/>
</dbReference>
<name>A0ABN1CTF1_SACER</name>
<dbReference type="PANTHER" id="PTHR43649">
    <property type="entry name" value="ARABINOSE-BINDING PROTEIN-RELATED"/>
    <property type="match status" value="1"/>
</dbReference>
<evidence type="ECO:0000256" key="3">
    <source>
        <dbReference type="ARBA" id="ARBA00023136"/>
    </source>
</evidence>
<dbReference type="EMBL" id="BAAAGS010000014">
    <property type="protein sequence ID" value="GAA0525664.1"/>
    <property type="molecule type" value="Genomic_DNA"/>
</dbReference>
<dbReference type="PROSITE" id="PS51318">
    <property type="entry name" value="TAT"/>
    <property type="match status" value="1"/>
</dbReference>
<dbReference type="InterPro" id="IPR006311">
    <property type="entry name" value="TAT_signal"/>
</dbReference>
<evidence type="ECO:0000256" key="4">
    <source>
        <dbReference type="ARBA" id="ARBA00023139"/>
    </source>
</evidence>